<evidence type="ECO:0000256" key="1">
    <source>
        <dbReference type="ARBA" id="ARBA00038158"/>
    </source>
</evidence>
<dbReference type="Gene3D" id="3.40.50.150">
    <property type="entry name" value="Vaccinia Virus protein VP39"/>
    <property type="match status" value="1"/>
</dbReference>
<comment type="similarity">
    <text evidence="1">Belongs to the methyltransferase superfamily. LaeA methyltransferase family.</text>
</comment>
<keyword evidence="3" id="KW-1185">Reference proteome</keyword>
<protein>
    <submittedName>
        <fullName evidence="2">S-adenosyl-L-methionine-dependent methyltransferase</fullName>
    </submittedName>
</protein>
<evidence type="ECO:0000313" key="2">
    <source>
        <dbReference type="EMBL" id="KAK3944875.1"/>
    </source>
</evidence>
<dbReference type="InterPro" id="IPR029063">
    <property type="entry name" value="SAM-dependent_MTases_sf"/>
</dbReference>
<dbReference type="PANTHER" id="PTHR43591:SF105">
    <property type="entry name" value="METHYLTRANSFERASE DOMAIN-CONTAINING PROTEIN-RELATED"/>
    <property type="match status" value="1"/>
</dbReference>
<dbReference type="SUPFAM" id="SSF53335">
    <property type="entry name" value="S-adenosyl-L-methionine-dependent methyltransferases"/>
    <property type="match status" value="1"/>
</dbReference>
<dbReference type="Pfam" id="PF13489">
    <property type="entry name" value="Methyltransf_23"/>
    <property type="match status" value="1"/>
</dbReference>
<evidence type="ECO:0000313" key="3">
    <source>
        <dbReference type="Proteomes" id="UP001303473"/>
    </source>
</evidence>
<accession>A0AAN6NFL2</accession>
<dbReference type="Proteomes" id="UP001303473">
    <property type="component" value="Unassembled WGS sequence"/>
</dbReference>
<dbReference type="GO" id="GO:0008168">
    <property type="term" value="F:methyltransferase activity"/>
    <property type="evidence" value="ECO:0007669"/>
    <property type="project" value="UniProtKB-KW"/>
</dbReference>
<dbReference type="AlphaFoldDB" id="A0AAN6NFL2"/>
<dbReference type="CDD" id="cd02440">
    <property type="entry name" value="AdoMet_MTases"/>
    <property type="match status" value="1"/>
</dbReference>
<dbReference type="EMBL" id="MU853757">
    <property type="protein sequence ID" value="KAK3944875.1"/>
    <property type="molecule type" value="Genomic_DNA"/>
</dbReference>
<keyword evidence="2" id="KW-0808">Transferase</keyword>
<keyword evidence="2" id="KW-0489">Methyltransferase</keyword>
<dbReference type="PANTHER" id="PTHR43591">
    <property type="entry name" value="METHYLTRANSFERASE"/>
    <property type="match status" value="1"/>
</dbReference>
<sequence length="298" mass="34389">MASSTASLRSSIMKAREENGRKYHAYKDGKYVLPMDDAKLGRQEFQYYLCQLTFDHNLSFAPISRIHRVLDVGCGLGFWAIEFGEKHPEAEILGVDLSPVQPPFVPGNVQFEIDDLEEPWTFTFKFDYIHSMMMTGAFRDWPNFYRQAFEFLNPGGWVEIQDIQFPLRCDDGTLPPNSTLKRWTDLMGEAGERSGFRLDTCGKAADMMRDAGFVDIVRVPFKWPMNGWPKDPKYKQIGKCVQVNFDVGVEAMMLALFTRFMGWTKEEVLAFSSEVRAEFHDPSKHTYFDLFVTYGRKP</sequence>
<dbReference type="GO" id="GO:0032259">
    <property type="term" value="P:methylation"/>
    <property type="evidence" value="ECO:0007669"/>
    <property type="project" value="UniProtKB-KW"/>
</dbReference>
<comment type="caution">
    <text evidence="2">The sequence shown here is derived from an EMBL/GenBank/DDBJ whole genome shotgun (WGS) entry which is preliminary data.</text>
</comment>
<organism evidence="2 3">
    <name type="scientific">Diplogelasinospora grovesii</name>
    <dbReference type="NCBI Taxonomy" id="303347"/>
    <lineage>
        <taxon>Eukaryota</taxon>
        <taxon>Fungi</taxon>
        <taxon>Dikarya</taxon>
        <taxon>Ascomycota</taxon>
        <taxon>Pezizomycotina</taxon>
        <taxon>Sordariomycetes</taxon>
        <taxon>Sordariomycetidae</taxon>
        <taxon>Sordariales</taxon>
        <taxon>Diplogelasinosporaceae</taxon>
        <taxon>Diplogelasinospora</taxon>
    </lineage>
</organism>
<proteinExistence type="inferred from homology"/>
<reference evidence="3" key="1">
    <citation type="journal article" date="2023" name="Mol. Phylogenet. Evol.">
        <title>Genome-scale phylogeny and comparative genomics of the fungal order Sordariales.</title>
        <authorList>
            <person name="Hensen N."/>
            <person name="Bonometti L."/>
            <person name="Westerberg I."/>
            <person name="Brannstrom I.O."/>
            <person name="Guillou S."/>
            <person name="Cros-Aarteil S."/>
            <person name="Calhoun S."/>
            <person name="Haridas S."/>
            <person name="Kuo A."/>
            <person name="Mondo S."/>
            <person name="Pangilinan J."/>
            <person name="Riley R."/>
            <person name="LaButti K."/>
            <person name="Andreopoulos B."/>
            <person name="Lipzen A."/>
            <person name="Chen C."/>
            <person name="Yan M."/>
            <person name="Daum C."/>
            <person name="Ng V."/>
            <person name="Clum A."/>
            <person name="Steindorff A."/>
            <person name="Ohm R.A."/>
            <person name="Martin F."/>
            <person name="Silar P."/>
            <person name="Natvig D.O."/>
            <person name="Lalanne C."/>
            <person name="Gautier V."/>
            <person name="Ament-Velasquez S.L."/>
            <person name="Kruys A."/>
            <person name="Hutchinson M.I."/>
            <person name="Powell A.J."/>
            <person name="Barry K."/>
            <person name="Miller A.N."/>
            <person name="Grigoriev I.V."/>
            <person name="Debuchy R."/>
            <person name="Gladieux P."/>
            <person name="Hiltunen Thoren M."/>
            <person name="Johannesson H."/>
        </authorList>
    </citation>
    <scope>NUCLEOTIDE SEQUENCE [LARGE SCALE GENOMIC DNA]</scope>
    <source>
        <strain evidence="3">CBS 340.73</strain>
    </source>
</reference>
<name>A0AAN6NFL2_9PEZI</name>
<gene>
    <name evidence="2" type="ORF">QBC46DRAFT_251099</name>
</gene>